<dbReference type="InterPro" id="IPR055170">
    <property type="entry name" value="GFO_IDH_MocA-like_dom"/>
</dbReference>
<dbReference type="InterPro" id="IPR050984">
    <property type="entry name" value="Gfo/Idh/MocA_domain"/>
</dbReference>
<dbReference type="Pfam" id="PF01408">
    <property type="entry name" value="GFO_IDH_MocA"/>
    <property type="match status" value="1"/>
</dbReference>
<dbReference type="SUPFAM" id="SSF55347">
    <property type="entry name" value="Glyceraldehyde-3-phosphate dehydrogenase-like, C-terminal domain"/>
    <property type="match status" value="1"/>
</dbReference>
<comment type="caution">
    <text evidence="5">The sequence shown here is derived from an EMBL/GenBank/DDBJ whole genome shotgun (WGS) entry which is preliminary data.</text>
</comment>
<dbReference type="GO" id="GO:0016491">
    <property type="term" value="F:oxidoreductase activity"/>
    <property type="evidence" value="ECO:0007669"/>
    <property type="project" value="UniProtKB-KW"/>
</dbReference>
<evidence type="ECO:0000256" key="2">
    <source>
        <dbReference type="ARBA" id="ARBA00023002"/>
    </source>
</evidence>
<keyword evidence="2" id="KW-0560">Oxidoreductase</keyword>
<protein>
    <submittedName>
        <fullName evidence="5">Oxidoreductase</fullName>
    </submittedName>
</protein>
<dbReference type="GO" id="GO:0000166">
    <property type="term" value="F:nucleotide binding"/>
    <property type="evidence" value="ECO:0007669"/>
    <property type="project" value="InterPro"/>
</dbReference>
<dbReference type="Gene3D" id="3.30.360.10">
    <property type="entry name" value="Dihydrodipicolinate Reductase, domain 2"/>
    <property type="match status" value="1"/>
</dbReference>
<feature type="domain" description="Gfo/Idh/MocA-like oxidoreductase N-terminal" evidence="3">
    <location>
        <begin position="11"/>
        <end position="128"/>
    </location>
</feature>
<dbReference type="PANTHER" id="PTHR22604">
    <property type="entry name" value="OXIDOREDUCTASES"/>
    <property type="match status" value="1"/>
</dbReference>
<feature type="domain" description="GFO/IDH/MocA-like oxidoreductase" evidence="4">
    <location>
        <begin position="139"/>
        <end position="250"/>
    </location>
</feature>
<evidence type="ECO:0000256" key="1">
    <source>
        <dbReference type="ARBA" id="ARBA00010928"/>
    </source>
</evidence>
<evidence type="ECO:0000259" key="3">
    <source>
        <dbReference type="Pfam" id="PF01408"/>
    </source>
</evidence>
<evidence type="ECO:0000313" key="6">
    <source>
        <dbReference type="Proteomes" id="UP000608024"/>
    </source>
</evidence>
<proteinExistence type="inferred from homology"/>
<dbReference type="PANTHER" id="PTHR22604:SF105">
    <property type="entry name" value="TRANS-1,2-DIHYDROBENZENE-1,2-DIOL DEHYDROGENASE"/>
    <property type="match status" value="1"/>
</dbReference>
<dbReference type="EMBL" id="BNBT01000241">
    <property type="protein sequence ID" value="GHE98791.1"/>
    <property type="molecule type" value="Genomic_DNA"/>
</dbReference>
<dbReference type="Proteomes" id="UP000608024">
    <property type="component" value="Unassembled WGS sequence"/>
</dbReference>
<evidence type="ECO:0000259" key="4">
    <source>
        <dbReference type="Pfam" id="PF22725"/>
    </source>
</evidence>
<evidence type="ECO:0000313" key="5">
    <source>
        <dbReference type="EMBL" id="GHE98791.1"/>
    </source>
</evidence>
<dbReference type="SUPFAM" id="SSF51735">
    <property type="entry name" value="NAD(P)-binding Rossmann-fold domains"/>
    <property type="match status" value="1"/>
</dbReference>
<organism evidence="5 6">
    <name type="scientific">Streptomyces longispororuber</name>
    <dbReference type="NCBI Taxonomy" id="68230"/>
    <lineage>
        <taxon>Bacteria</taxon>
        <taxon>Bacillati</taxon>
        <taxon>Actinomycetota</taxon>
        <taxon>Actinomycetes</taxon>
        <taxon>Kitasatosporales</taxon>
        <taxon>Streptomycetaceae</taxon>
        <taxon>Streptomyces</taxon>
    </lineage>
</organism>
<dbReference type="InterPro" id="IPR036291">
    <property type="entry name" value="NAD(P)-bd_dom_sf"/>
</dbReference>
<gene>
    <name evidence="5" type="ORF">GCM10018785_73390</name>
</gene>
<keyword evidence="6" id="KW-1185">Reference proteome</keyword>
<accession>A0A919E0E4</accession>
<name>A0A919E0E4_9ACTN</name>
<dbReference type="AlphaFoldDB" id="A0A919E0E4"/>
<reference evidence="5" key="1">
    <citation type="journal article" date="2014" name="Int. J. Syst. Evol. Microbiol.">
        <title>Complete genome sequence of Corynebacterium casei LMG S-19264T (=DSM 44701T), isolated from a smear-ripened cheese.</title>
        <authorList>
            <consortium name="US DOE Joint Genome Institute (JGI-PGF)"/>
            <person name="Walter F."/>
            <person name="Albersmeier A."/>
            <person name="Kalinowski J."/>
            <person name="Ruckert C."/>
        </authorList>
    </citation>
    <scope>NUCLEOTIDE SEQUENCE</scope>
    <source>
        <strain evidence="5">JCM 4784</strain>
    </source>
</reference>
<dbReference type="Gene3D" id="3.40.50.720">
    <property type="entry name" value="NAD(P)-binding Rossmann-like Domain"/>
    <property type="match status" value="1"/>
</dbReference>
<reference evidence="5" key="2">
    <citation type="submission" date="2020-09" db="EMBL/GenBank/DDBJ databases">
        <authorList>
            <person name="Sun Q."/>
            <person name="Ohkuma M."/>
        </authorList>
    </citation>
    <scope>NUCLEOTIDE SEQUENCE</scope>
    <source>
        <strain evidence="5">JCM 4784</strain>
    </source>
</reference>
<dbReference type="InterPro" id="IPR000683">
    <property type="entry name" value="Gfo/Idh/MocA-like_OxRdtase_N"/>
</dbReference>
<sequence>MVTGVRVSGTVRVGVLGCADIARRRMLPALAAQPLVDLAAVASRDLAKACSYAAPYGCAAIQGYEQLLARPDIDAVYIPVPTAMHAEWTIRALDAGKHVLCEKPCATGAEEAARVVAAARRQGLLVMESFMFLHHGQHARVRELLRDGVIGELREVSAEFGIPAPPPAAAGAALSSLLETGVYPLRAARLFAGDRLEVLGAALTPAPAGGRDVAGGALLRSAAGVTARVSFGWERAYRCSYELWGSAGRLLLDRAFTTPDDLAPVLLLEDRDGTRELTLSAEAQFVNTAGAFARTVLRGTGFDAHAEDILAQAALVDAVRRTAFPAGSPPNATEDGCPLQLET</sequence>
<dbReference type="Pfam" id="PF22725">
    <property type="entry name" value="GFO_IDH_MocA_C3"/>
    <property type="match status" value="1"/>
</dbReference>
<comment type="similarity">
    <text evidence="1">Belongs to the Gfo/Idh/MocA family.</text>
</comment>